<dbReference type="Gene3D" id="3.40.50.720">
    <property type="entry name" value="NAD(P)-binding Rossmann-like Domain"/>
    <property type="match status" value="2"/>
</dbReference>
<reference evidence="4" key="1">
    <citation type="journal article" date="2023" name="Mol. Phylogenet. Evol.">
        <title>Genome-scale phylogeny and comparative genomics of the fungal order Sordariales.</title>
        <authorList>
            <person name="Hensen N."/>
            <person name="Bonometti L."/>
            <person name="Westerberg I."/>
            <person name="Brannstrom I.O."/>
            <person name="Guillou S."/>
            <person name="Cros-Aarteil S."/>
            <person name="Calhoun S."/>
            <person name="Haridas S."/>
            <person name="Kuo A."/>
            <person name="Mondo S."/>
            <person name="Pangilinan J."/>
            <person name="Riley R."/>
            <person name="LaButti K."/>
            <person name="Andreopoulos B."/>
            <person name="Lipzen A."/>
            <person name="Chen C."/>
            <person name="Yan M."/>
            <person name="Daum C."/>
            <person name="Ng V."/>
            <person name="Clum A."/>
            <person name="Steindorff A."/>
            <person name="Ohm R.A."/>
            <person name="Martin F."/>
            <person name="Silar P."/>
            <person name="Natvig D.O."/>
            <person name="Lalanne C."/>
            <person name="Gautier V."/>
            <person name="Ament-Velasquez S.L."/>
            <person name="Kruys A."/>
            <person name="Hutchinson M.I."/>
            <person name="Powell A.J."/>
            <person name="Barry K."/>
            <person name="Miller A.N."/>
            <person name="Grigoriev I.V."/>
            <person name="Debuchy R."/>
            <person name="Gladieux P."/>
            <person name="Hiltunen Thoren M."/>
            <person name="Johannesson H."/>
        </authorList>
    </citation>
    <scope>NUCLEOTIDE SEQUENCE</scope>
    <source>
        <strain evidence="4">CBS 314.62</strain>
    </source>
</reference>
<dbReference type="InterPro" id="IPR006140">
    <property type="entry name" value="D-isomer_DH_NAD-bd"/>
</dbReference>
<accession>A0AAE0X9V8</accession>
<protein>
    <submittedName>
        <fullName evidence="4">D-isomer specific 2-hydroxyacid dehydrogenase</fullName>
    </submittedName>
</protein>
<evidence type="ECO:0000256" key="1">
    <source>
        <dbReference type="ARBA" id="ARBA00023002"/>
    </source>
</evidence>
<dbReference type="SUPFAM" id="SSF51735">
    <property type="entry name" value="NAD(P)-binding Rossmann-fold domains"/>
    <property type="match status" value="1"/>
</dbReference>
<evidence type="ECO:0000259" key="3">
    <source>
        <dbReference type="Pfam" id="PF02826"/>
    </source>
</evidence>
<keyword evidence="2" id="KW-0520">NAD</keyword>
<gene>
    <name evidence="4" type="ORF">B0T22DRAFT_407274</name>
</gene>
<dbReference type="Pfam" id="PF02826">
    <property type="entry name" value="2-Hacid_dh_C"/>
    <property type="match status" value="2"/>
</dbReference>
<dbReference type="PANTHER" id="PTHR43333:SF1">
    <property type="entry name" value="D-ISOMER SPECIFIC 2-HYDROXYACID DEHYDROGENASE NAD-BINDING DOMAIN-CONTAINING PROTEIN"/>
    <property type="match status" value="1"/>
</dbReference>
<dbReference type="InterPro" id="IPR036291">
    <property type="entry name" value="NAD(P)-bd_dom_sf"/>
</dbReference>
<dbReference type="GO" id="GO:0016491">
    <property type="term" value="F:oxidoreductase activity"/>
    <property type="evidence" value="ECO:0007669"/>
    <property type="project" value="UniProtKB-KW"/>
</dbReference>
<dbReference type="SUPFAM" id="SSF52283">
    <property type="entry name" value="Formate/glycerate dehydrogenase catalytic domain-like"/>
    <property type="match status" value="1"/>
</dbReference>
<proteinExistence type="predicted"/>
<dbReference type="CDD" id="cd12163">
    <property type="entry name" value="2-Hacid_dh_5"/>
    <property type="match status" value="1"/>
</dbReference>
<dbReference type="GO" id="GO:0051287">
    <property type="term" value="F:NAD binding"/>
    <property type="evidence" value="ECO:0007669"/>
    <property type="project" value="InterPro"/>
</dbReference>
<feature type="domain" description="D-isomer specific 2-hydroxyacid dehydrogenase NAD-binding" evidence="3">
    <location>
        <begin position="227"/>
        <end position="333"/>
    </location>
</feature>
<keyword evidence="5" id="KW-1185">Reference proteome</keyword>
<name>A0AAE0X9V8_9PEZI</name>
<dbReference type="Proteomes" id="UP001270362">
    <property type="component" value="Unassembled WGS sequence"/>
</dbReference>
<keyword evidence="1" id="KW-0560">Oxidoreductase</keyword>
<dbReference type="EMBL" id="JAULSO010000002">
    <property type="protein sequence ID" value="KAK3688662.1"/>
    <property type="molecule type" value="Genomic_DNA"/>
</dbReference>
<dbReference type="InterPro" id="IPR029752">
    <property type="entry name" value="D-isomer_DH_CS1"/>
</dbReference>
<organism evidence="4 5">
    <name type="scientific">Podospora appendiculata</name>
    <dbReference type="NCBI Taxonomy" id="314037"/>
    <lineage>
        <taxon>Eukaryota</taxon>
        <taxon>Fungi</taxon>
        <taxon>Dikarya</taxon>
        <taxon>Ascomycota</taxon>
        <taxon>Pezizomycotina</taxon>
        <taxon>Sordariomycetes</taxon>
        <taxon>Sordariomycetidae</taxon>
        <taxon>Sordariales</taxon>
        <taxon>Podosporaceae</taxon>
        <taxon>Podospora</taxon>
    </lineage>
</organism>
<evidence type="ECO:0000313" key="5">
    <source>
        <dbReference type="Proteomes" id="UP001270362"/>
    </source>
</evidence>
<dbReference type="PANTHER" id="PTHR43333">
    <property type="entry name" value="2-HACID_DH_C DOMAIN-CONTAINING PROTEIN"/>
    <property type="match status" value="1"/>
</dbReference>
<dbReference type="PROSITE" id="PS00065">
    <property type="entry name" value="D_2_HYDROXYACID_DH_1"/>
    <property type="match status" value="1"/>
</dbReference>
<evidence type="ECO:0000256" key="2">
    <source>
        <dbReference type="ARBA" id="ARBA00023027"/>
    </source>
</evidence>
<reference evidence="4" key="2">
    <citation type="submission" date="2023-06" db="EMBL/GenBank/DDBJ databases">
        <authorList>
            <consortium name="Lawrence Berkeley National Laboratory"/>
            <person name="Haridas S."/>
            <person name="Hensen N."/>
            <person name="Bonometti L."/>
            <person name="Westerberg I."/>
            <person name="Brannstrom I.O."/>
            <person name="Guillou S."/>
            <person name="Cros-Aarteil S."/>
            <person name="Calhoun S."/>
            <person name="Kuo A."/>
            <person name="Mondo S."/>
            <person name="Pangilinan J."/>
            <person name="Riley R."/>
            <person name="Labutti K."/>
            <person name="Andreopoulos B."/>
            <person name="Lipzen A."/>
            <person name="Chen C."/>
            <person name="Yanf M."/>
            <person name="Daum C."/>
            <person name="Ng V."/>
            <person name="Clum A."/>
            <person name="Steindorff A."/>
            <person name="Ohm R."/>
            <person name="Martin F."/>
            <person name="Silar P."/>
            <person name="Natvig D."/>
            <person name="Lalanne C."/>
            <person name="Gautier V."/>
            <person name="Ament-Velasquez S.L."/>
            <person name="Kruys A."/>
            <person name="Hutchinson M.I."/>
            <person name="Powell A.J."/>
            <person name="Barry K."/>
            <person name="Miller A.N."/>
            <person name="Grigoriev I.V."/>
            <person name="Debuchy R."/>
            <person name="Gladieux P."/>
            <person name="Thoren M.H."/>
            <person name="Johannesson H."/>
        </authorList>
    </citation>
    <scope>NUCLEOTIDE SEQUENCE</scope>
    <source>
        <strain evidence="4">CBS 314.62</strain>
    </source>
</reference>
<feature type="domain" description="D-isomer specific 2-hydroxyacid dehydrogenase NAD-binding" evidence="3">
    <location>
        <begin position="126"/>
        <end position="197"/>
    </location>
</feature>
<comment type="caution">
    <text evidence="4">The sequence shown here is derived from an EMBL/GenBank/DDBJ whole genome shotgun (WGS) entry which is preliminary data.</text>
</comment>
<evidence type="ECO:0000313" key="4">
    <source>
        <dbReference type="EMBL" id="KAK3688662.1"/>
    </source>
</evidence>
<dbReference type="AlphaFoldDB" id="A0AAE0X9V8"/>
<sequence length="370" mass="40623">MTLIRMSTNKTLKGHKLAILSPFAEPKEFLEQLRNEFPDLIAEYYQLQGNQTTAPFPPETWKDITILLTFNILPTPEQAPKLEYVQLQSAGANHILKLPIFADTEINFCTANGVHGPQISEWIITTYLAFEHHLPFFLEKQKEGTWERGDSNNIEDGLGKTIGILGYGSIGRQTARVATALGLKVHAYTLHPRNTPESKRDSSWTPAGLGDPDGIFPAKWFAGGKKEDLHAFLASGLDLLVISTPLTDNTQHLIAAPEFRVLADAAAARGGACRKTYVSNIARGPVIHTEDLIDAVNGGLIRGAALDVTDPEPLPDGHPLWTTLNVIVTPHVSGASTAYATRVFAILEYNLLRLSEGKELTNRVSRKEGY</sequence>